<keyword evidence="7 8" id="KW-0472">Membrane</keyword>
<comment type="similarity">
    <text evidence="2">Belongs to the V-ATPase 116 kDa subunit family.</text>
</comment>
<dbReference type="GO" id="GO:0007035">
    <property type="term" value="P:vacuolar acidification"/>
    <property type="evidence" value="ECO:0007669"/>
    <property type="project" value="TreeGrafter"/>
</dbReference>
<feature type="transmembrane region" description="Helical" evidence="8">
    <location>
        <begin position="486"/>
        <end position="511"/>
    </location>
</feature>
<feature type="transmembrane region" description="Helical" evidence="8">
    <location>
        <begin position="548"/>
        <end position="571"/>
    </location>
</feature>
<dbReference type="Proteomes" id="UP000177876">
    <property type="component" value="Unassembled WGS sequence"/>
</dbReference>
<dbReference type="AlphaFoldDB" id="A0A1F2WQC6"/>
<feature type="transmembrane region" description="Helical" evidence="8">
    <location>
        <begin position="411"/>
        <end position="435"/>
    </location>
</feature>
<dbReference type="EMBL" id="MELK01000019">
    <property type="protein sequence ID" value="OFW59006.1"/>
    <property type="molecule type" value="Genomic_DNA"/>
</dbReference>
<dbReference type="Gene3D" id="1.20.1460.20">
    <property type="match status" value="1"/>
</dbReference>
<keyword evidence="4 8" id="KW-0812">Transmembrane</keyword>
<dbReference type="Pfam" id="PF01496">
    <property type="entry name" value="V_ATPase_I"/>
    <property type="match status" value="1"/>
</dbReference>
<dbReference type="PANTHER" id="PTHR11629:SF63">
    <property type="entry name" value="V-TYPE PROTON ATPASE SUBUNIT A"/>
    <property type="match status" value="1"/>
</dbReference>
<dbReference type="PANTHER" id="PTHR11629">
    <property type="entry name" value="VACUOLAR PROTON ATPASES"/>
    <property type="match status" value="1"/>
</dbReference>
<keyword evidence="3" id="KW-0813">Transport</keyword>
<proteinExistence type="inferred from homology"/>
<evidence type="ECO:0000256" key="1">
    <source>
        <dbReference type="ARBA" id="ARBA00004141"/>
    </source>
</evidence>
<dbReference type="GO" id="GO:0046961">
    <property type="term" value="F:proton-transporting ATPase activity, rotational mechanism"/>
    <property type="evidence" value="ECO:0007669"/>
    <property type="project" value="InterPro"/>
</dbReference>
<dbReference type="Gene3D" id="3.30.70.2750">
    <property type="match status" value="1"/>
</dbReference>
<feature type="transmembrane region" description="Helical" evidence="8">
    <location>
        <begin position="583"/>
        <end position="603"/>
    </location>
</feature>
<keyword evidence="5 8" id="KW-1133">Transmembrane helix</keyword>
<evidence type="ECO:0000256" key="6">
    <source>
        <dbReference type="ARBA" id="ARBA00023065"/>
    </source>
</evidence>
<organism evidence="9 10">
    <name type="scientific">Candidatus Solincola sediminis</name>
    <dbReference type="NCBI Taxonomy" id="1797199"/>
    <lineage>
        <taxon>Bacteria</taxon>
        <taxon>Bacillati</taxon>
        <taxon>Actinomycetota</taxon>
        <taxon>Candidatus Geothermincolia</taxon>
        <taxon>Candidatus Geothermincolales</taxon>
        <taxon>Candidatus Geothermincolaceae</taxon>
        <taxon>Candidatus Solincola</taxon>
    </lineage>
</organism>
<dbReference type="STRING" id="1797197.A2Y75_00555"/>
<sequence length="671" mass="74693">MLLTMSKVEIVGLKTLFFQVLETLQDLGSIHLEDITKKRGPRYADLIPMEMDPALEEERNLLQNLAMRNNAILSELMPPKERVSRSAIDEKYKEFKGKTLGEIGAMVDEEESATKELISYKNELEVELSRLSKYEPIIKKVYPLASKVTTTEQYTSIALLIEERYKAVLDYIEAELERITGGQCDVFSARVDENTHAAILVFHKRFSEQVHNFLASENVNQVRLPSELADKPYDEALKEIETRYEEIPPKLRKVREDLEAISNKWYTTLVALKDYLADRIESLNAIPKFGQSGHVFVITGWIPSEKVEETRLILEQKFEGKVELTEEEPGHEEMEDAPSALKNPAAVKPFEFIYMLVNPPKYGHIDPTFLVAIFFPILFGFMLGDMGYGLVLFGAVMLIKRTLKKKQSKSLFFSLFANVLLICSISTFIFGIIYFEFFGDLLIRAFGWKDAAGHLQVQWVWGHTANGTWGWPVERIAQANPDMFKLLLIVVIIIGALHMGGALTIGLIDAIRHKERKHVMEKTGYLLFILGLVVIFGSLWGFKAIKGVGVPLGALMAVGGIAVAGIGGGFGGGLEAALTFGNLLSYARLYGIGLASVILAEVANELGAEFGGGAMIILGIIVAGALHTLNIALGILSPSIQSLRLNLVEGFTKFYKETDVVYKPFKRSGGE</sequence>
<dbReference type="GO" id="GO:0033179">
    <property type="term" value="C:proton-transporting V-type ATPase, V0 domain"/>
    <property type="evidence" value="ECO:0007669"/>
    <property type="project" value="InterPro"/>
</dbReference>
<evidence type="ECO:0000256" key="5">
    <source>
        <dbReference type="ARBA" id="ARBA00022989"/>
    </source>
</evidence>
<evidence type="ECO:0000313" key="9">
    <source>
        <dbReference type="EMBL" id="OFW59006.1"/>
    </source>
</evidence>
<dbReference type="InterPro" id="IPR002490">
    <property type="entry name" value="V-ATPase_116kDa_su"/>
</dbReference>
<keyword evidence="6" id="KW-0406">Ion transport</keyword>
<name>A0A1F2WQC6_9ACTN</name>
<dbReference type="GO" id="GO:0051117">
    <property type="term" value="F:ATPase binding"/>
    <property type="evidence" value="ECO:0007669"/>
    <property type="project" value="TreeGrafter"/>
</dbReference>
<feature type="transmembrane region" description="Helical" evidence="8">
    <location>
        <begin position="523"/>
        <end position="542"/>
    </location>
</feature>
<evidence type="ECO:0000256" key="2">
    <source>
        <dbReference type="ARBA" id="ARBA00009904"/>
    </source>
</evidence>
<comment type="subcellular location">
    <subcellularLocation>
        <location evidence="1">Membrane</location>
        <topology evidence="1">Multi-pass membrane protein</topology>
    </subcellularLocation>
</comment>
<dbReference type="GO" id="GO:0016471">
    <property type="term" value="C:vacuolar proton-transporting V-type ATPase complex"/>
    <property type="evidence" value="ECO:0007669"/>
    <property type="project" value="TreeGrafter"/>
</dbReference>
<accession>A0A1F2WQC6</accession>
<comment type="caution">
    <text evidence="9">The sequence shown here is derived from an EMBL/GenBank/DDBJ whole genome shotgun (WGS) entry which is preliminary data.</text>
</comment>
<evidence type="ECO:0000256" key="4">
    <source>
        <dbReference type="ARBA" id="ARBA00022692"/>
    </source>
</evidence>
<reference evidence="9 10" key="1">
    <citation type="journal article" date="2016" name="Nat. Commun.">
        <title>Thousands of microbial genomes shed light on interconnected biogeochemical processes in an aquifer system.</title>
        <authorList>
            <person name="Anantharaman K."/>
            <person name="Brown C.T."/>
            <person name="Hug L.A."/>
            <person name="Sharon I."/>
            <person name="Castelle C.J."/>
            <person name="Probst A.J."/>
            <person name="Thomas B.C."/>
            <person name="Singh A."/>
            <person name="Wilkins M.J."/>
            <person name="Karaoz U."/>
            <person name="Brodie E.L."/>
            <person name="Williams K.H."/>
            <person name="Hubbard S.S."/>
            <person name="Banfield J.F."/>
        </authorList>
    </citation>
    <scope>NUCLEOTIDE SEQUENCE [LARGE SCALE GENOMIC DNA]</scope>
</reference>
<protein>
    <submittedName>
        <fullName evidence="9">Uncharacterized protein</fullName>
    </submittedName>
</protein>
<dbReference type="Gene3D" id="3.30.70.2170">
    <property type="match status" value="1"/>
</dbReference>
<feature type="transmembrane region" description="Helical" evidence="8">
    <location>
        <begin position="615"/>
        <end position="636"/>
    </location>
</feature>
<evidence type="ECO:0000256" key="3">
    <source>
        <dbReference type="ARBA" id="ARBA00022448"/>
    </source>
</evidence>
<gene>
    <name evidence="9" type="ORF">A2Y75_00555</name>
</gene>
<evidence type="ECO:0000313" key="10">
    <source>
        <dbReference type="Proteomes" id="UP000177876"/>
    </source>
</evidence>
<evidence type="ECO:0000256" key="8">
    <source>
        <dbReference type="SAM" id="Phobius"/>
    </source>
</evidence>
<feature type="transmembrane region" description="Helical" evidence="8">
    <location>
        <begin position="369"/>
        <end position="399"/>
    </location>
</feature>
<evidence type="ECO:0000256" key="7">
    <source>
        <dbReference type="ARBA" id="ARBA00023136"/>
    </source>
</evidence>